<organism evidence="1">
    <name type="scientific">Turicibacter sanguinis</name>
    <dbReference type="NCBI Taxonomy" id="154288"/>
    <lineage>
        <taxon>Bacteria</taxon>
        <taxon>Bacillati</taxon>
        <taxon>Bacillota</taxon>
        <taxon>Erysipelotrichia</taxon>
        <taxon>Erysipelotrichales</taxon>
        <taxon>Turicibacteraceae</taxon>
        <taxon>Turicibacter</taxon>
    </lineage>
</organism>
<dbReference type="NCBIfam" id="NF033536">
    <property type="entry name" value="lasso_PqqD_Bac"/>
    <property type="match status" value="1"/>
</dbReference>
<accession>A0A6G2CF95</accession>
<dbReference type="Pfam" id="PF05402">
    <property type="entry name" value="PqqD"/>
    <property type="match status" value="1"/>
</dbReference>
<gene>
    <name evidence="1" type="ORF">GMA64_10395</name>
</gene>
<evidence type="ECO:0000313" key="1">
    <source>
        <dbReference type="EMBL" id="MTL94938.1"/>
    </source>
</evidence>
<comment type="caution">
    <text evidence="1">The sequence shown here is derived from an EMBL/GenBank/DDBJ whole genome shotgun (WGS) entry which is preliminary data.</text>
</comment>
<dbReference type="AlphaFoldDB" id="A0A6G2CF95"/>
<proteinExistence type="predicted"/>
<sequence>MTLLTVVERNHDIDATEIDGEKVMMDLERGQYFMLNGIGSVIWDLTAEPISVQGIVEKLIAEYEVTADQCELEVKDFLHELHHANLVMIHA</sequence>
<dbReference type="Gene3D" id="1.10.10.1150">
    <property type="entry name" value="Coenzyme PQQ synthesis protein D (PqqD)"/>
    <property type="match status" value="1"/>
</dbReference>
<dbReference type="InterPro" id="IPR041881">
    <property type="entry name" value="PqqD_sf"/>
</dbReference>
<dbReference type="EMBL" id="WMQV01000027">
    <property type="protein sequence ID" value="MTL94938.1"/>
    <property type="molecule type" value="Genomic_DNA"/>
</dbReference>
<protein>
    <submittedName>
        <fullName evidence="1">Lasso peptide biosynthesis PqqD family chaperone</fullName>
    </submittedName>
</protein>
<dbReference type="RefSeq" id="WP_129821719.1">
    <property type="nucleotide sequence ID" value="NZ_RCYV01000024.1"/>
</dbReference>
<reference evidence="1" key="1">
    <citation type="journal article" date="2019" name="Nat. Med.">
        <title>A library of human gut bacterial isolates paired with longitudinal multiomics data enables mechanistic microbiome research.</title>
        <authorList>
            <person name="Poyet M."/>
            <person name="Groussin M."/>
            <person name="Gibbons S.M."/>
            <person name="Avila-Pacheco J."/>
            <person name="Jiang X."/>
            <person name="Kearney S.M."/>
            <person name="Perrotta A.R."/>
            <person name="Berdy B."/>
            <person name="Zhao S."/>
            <person name="Lieberman T.D."/>
            <person name="Swanson P.K."/>
            <person name="Smith M."/>
            <person name="Roesemann S."/>
            <person name="Alexander J.E."/>
            <person name="Rich S.A."/>
            <person name="Livny J."/>
            <person name="Vlamakis H."/>
            <person name="Clish C."/>
            <person name="Bullock K."/>
            <person name="Deik A."/>
            <person name="Scott J."/>
            <person name="Pierce K.A."/>
            <person name="Xavier R.J."/>
            <person name="Alm E.J."/>
        </authorList>
    </citation>
    <scope>NUCLEOTIDE SEQUENCE</scope>
    <source>
        <strain evidence="1">BIOML-A179</strain>
    </source>
</reference>
<dbReference type="InterPro" id="IPR008792">
    <property type="entry name" value="PQQD"/>
</dbReference>
<name>A0A6G2CF95_9FIRM</name>